<dbReference type="Proteomes" id="UP000625711">
    <property type="component" value="Unassembled WGS sequence"/>
</dbReference>
<feature type="region of interest" description="Disordered" evidence="1">
    <location>
        <begin position="1"/>
        <end position="24"/>
    </location>
</feature>
<proteinExistence type="predicted"/>
<protein>
    <submittedName>
        <fullName evidence="2">Uncharacterized protein</fullName>
    </submittedName>
</protein>
<evidence type="ECO:0000313" key="3">
    <source>
        <dbReference type="Proteomes" id="UP000625711"/>
    </source>
</evidence>
<keyword evidence="3" id="KW-1185">Reference proteome</keyword>
<name>A0A834I5G7_RHYFE</name>
<reference evidence="2" key="1">
    <citation type="submission" date="2020-08" db="EMBL/GenBank/DDBJ databases">
        <title>Genome sequencing and assembly of the red palm weevil Rhynchophorus ferrugineus.</title>
        <authorList>
            <person name="Dias G.B."/>
            <person name="Bergman C.M."/>
            <person name="Manee M."/>
        </authorList>
    </citation>
    <scope>NUCLEOTIDE SEQUENCE</scope>
    <source>
        <strain evidence="2">AA-2017</strain>
        <tissue evidence="2">Whole larva</tissue>
    </source>
</reference>
<accession>A0A834I5G7</accession>
<comment type="caution">
    <text evidence="2">The sequence shown here is derived from an EMBL/GenBank/DDBJ whole genome shotgun (WGS) entry which is preliminary data.</text>
</comment>
<sequence>MEKTITRRQTNLIPGRNFINPAPGPFPSLSRTPNIIADPIKCITDSKVLFDKYQKVVSSRIDPFASEIGVPLAPSTIYEDLNKNPSGLMP</sequence>
<dbReference type="AlphaFoldDB" id="A0A834I5G7"/>
<evidence type="ECO:0000313" key="2">
    <source>
        <dbReference type="EMBL" id="KAF7274922.1"/>
    </source>
</evidence>
<gene>
    <name evidence="2" type="ORF">GWI33_012416</name>
</gene>
<evidence type="ECO:0000256" key="1">
    <source>
        <dbReference type="SAM" id="MobiDB-lite"/>
    </source>
</evidence>
<organism evidence="2 3">
    <name type="scientific">Rhynchophorus ferrugineus</name>
    <name type="common">Red palm weevil</name>
    <name type="synonym">Curculio ferrugineus</name>
    <dbReference type="NCBI Taxonomy" id="354439"/>
    <lineage>
        <taxon>Eukaryota</taxon>
        <taxon>Metazoa</taxon>
        <taxon>Ecdysozoa</taxon>
        <taxon>Arthropoda</taxon>
        <taxon>Hexapoda</taxon>
        <taxon>Insecta</taxon>
        <taxon>Pterygota</taxon>
        <taxon>Neoptera</taxon>
        <taxon>Endopterygota</taxon>
        <taxon>Coleoptera</taxon>
        <taxon>Polyphaga</taxon>
        <taxon>Cucujiformia</taxon>
        <taxon>Curculionidae</taxon>
        <taxon>Dryophthorinae</taxon>
        <taxon>Rhynchophorus</taxon>
    </lineage>
</organism>
<dbReference type="EMBL" id="JAACXV010011820">
    <property type="protein sequence ID" value="KAF7274922.1"/>
    <property type="molecule type" value="Genomic_DNA"/>
</dbReference>